<dbReference type="InterPro" id="IPR029063">
    <property type="entry name" value="SAM-dependent_MTases_sf"/>
</dbReference>
<evidence type="ECO:0000256" key="4">
    <source>
        <dbReference type="ARBA" id="ARBA00022747"/>
    </source>
</evidence>
<evidence type="ECO:0000256" key="3">
    <source>
        <dbReference type="ARBA" id="ARBA00022691"/>
    </source>
</evidence>
<evidence type="ECO:0000259" key="5">
    <source>
        <dbReference type="Pfam" id="PF01555"/>
    </source>
</evidence>
<dbReference type="EMBL" id="MIJF01000047">
    <property type="protein sequence ID" value="OEF98849.1"/>
    <property type="molecule type" value="Genomic_DNA"/>
</dbReference>
<accession>A0A1D2YT43</accession>
<dbReference type="GO" id="GO:0009307">
    <property type="term" value="P:DNA restriction-modification system"/>
    <property type="evidence" value="ECO:0007669"/>
    <property type="project" value="UniProtKB-KW"/>
</dbReference>
<evidence type="ECO:0000313" key="6">
    <source>
        <dbReference type="EMBL" id="OEF98849.1"/>
    </source>
</evidence>
<dbReference type="SUPFAM" id="SSF53335">
    <property type="entry name" value="S-adenosyl-L-methionine-dependent methyltransferases"/>
    <property type="match status" value="1"/>
</dbReference>
<dbReference type="AlphaFoldDB" id="A0A1D2YT43"/>
<dbReference type="InterPro" id="IPR002941">
    <property type="entry name" value="DNA_methylase_N4/N6"/>
</dbReference>
<organism evidence="6 7">
    <name type="scientific">Vulcanibacillus modesticaldus</name>
    <dbReference type="NCBI Taxonomy" id="337097"/>
    <lineage>
        <taxon>Bacteria</taxon>
        <taxon>Bacillati</taxon>
        <taxon>Bacillota</taxon>
        <taxon>Bacilli</taxon>
        <taxon>Bacillales</taxon>
        <taxon>Bacillaceae</taxon>
        <taxon>Vulcanibacillus</taxon>
    </lineage>
</organism>
<dbReference type="STRING" id="337097.BHF71_10660"/>
<comment type="caution">
    <text evidence="6">The sequence shown here is derived from an EMBL/GenBank/DDBJ whole genome shotgun (WGS) entry which is preliminary data.</text>
</comment>
<reference evidence="6 7" key="1">
    <citation type="submission" date="2016-09" db="EMBL/GenBank/DDBJ databases">
        <title>Draft genome sequence for the type strain of Vulcanibacillus modesticaldus BR, a strictly anaerobic, moderately thermophilic, and nitrate-reducing bacterium from deep sea-hydrothermal vents of the Mid-Atlantic Ridge.</title>
        <authorList>
            <person name="Abin C.A."/>
            <person name="Hollibaugh J.T."/>
        </authorList>
    </citation>
    <scope>NUCLEOTIDE SEQUENCE [LARGE SCALE GENOMIC DNA]</scope>
    <source>
        <strain evidence="6 7">BR</strain>
    </source>
</reference>
<dbReference type="Gene3D" id="3.40.50.150">
    <property type="entry name" value="Vaccinia Virus protein VP39"/>
    <property type="match status" value="1"/>
</dbReference>
<dbReference type="PRINTS" id="PR00506">
    <property type="entry name" value="D21N6MTFRASE"/>
</dbReference>
<keyword evidence="4" id="KW-0680">Restriction system</keyword>
<protein>
    <recommendedName>
        <fullName evidence="5">DNA methylase N-4/N-6 domain-containing protein</fullName>
    </recommendedName>
</protein>
<dbReference type="GO" id="GO:0008170">
    <property type="term" value="F:N-methyltransferase activity"/>
    <property type="evidence" value="ECO:0007669"/>
    <property type="project" value="InterPro"/>
</dbReference>
<dbReference type="Pfam" id="PF01555">
    <property type="entry name" value="N6_N4_Mtase"/>
    <property type="match status" value="1"/>
</dbReference>
<feature type="domain" description="DNA methylase N-4/N-6" evidence="5">
    <location>
        <begin position="25"/>
        <end position="137"/>
    </location>
</feature>
<dbReference type="GO" id="GO:0032259">
    <property type="term" value="P:methylation"/>
    <property type="evidence" value="ECO:0007669"/>
    <property type="project" value="UniProtKB-KW"/>
</dbReference>
<dbReference type="GO" id="GO:0003677">
    <property type="term" value="F:DNA binding"/>
    <property type="evidence" value="ECO:0007669"/>
    <property type="project" value="InterPro"/>
</dbReference>
<evidence type="ECO:0000256" key="1">
    <source>
        <dbReference type="ARBA" id="ARBA00022603"/>
    </source>
</evidence>
<dbReference type="InterPro" id="IPR002295">
    <property type="entry name" value="N4/N6-MTase_EcoPI_Mod-like"/>
</dbReference>
<name>A0A1D2YT43_9BACI</name>
<evidence type="ECO:0000313" key="7">
    <source>
        <dbReference type="Proteomes" id="UP000243739"/>
    </source>
</evidence>
<keyword evidence="2" id="KW-0808">Transferase</keyword>
<sequence>MKKGRKGKIVWGSVDKRWAVPPYLYADLSIEHIIVFRKPGKKRDLHSMEERQAEEYNRIPKEKFLDWANPVWEINSPHNKKHPATFPSSLVNRLIKMYSLKNDIVLDPFCGIGTTVKEAIKLKRNAIGYEINKTYINDLIDEYNLKRKGDRYSN</sequence>
<keyword evidence="1" id="KW-0489">Methyltransferase</keyword>
<gene>
    <name evidence="6" type="ORF">BHF71_10660</name>
</gene>
<keyword evidence="3" id="KW-0949">S-adenosyl-L-methionine</keyword>
<evidence type="ECO:0000256" key="2">
    <source>
        <dbReference type="ARBA" id="ARBA00022679"/>
    </source>
</evidence>
<dbReference type="Proteomes" id="UP000243739">
    <property type="component" value="Unassembled WGS sequence"/>
</dbReference>
<proteinExistence type="predicted"/>
<keyword evidence="7" id="KW-1185">Reference proteome</keyword>